<evidence type="ECO:0000313" key="2">
    <source>
        <dbReference type="EMBL" id="AXH97220.1"/>
    </source>
</evidence>
<feature type="region of interest" description="Disordered" evidence="1">
    <location>
        <begin position="66"/>
        <end position="91"/>
    </location>
</feature>
<gene>
    <name evidence="2" type="ORF">DV701_14830</name>
</gene>
<dbReference type="Pfam" id="PF14012">
    <property type="entry name" value="DUF4229"/>
    <property type="match status" value="1"/>
</dbReference>
<name>A0A345NQB2_9MICO</name>
<protein>
    <submittedName>
        <fullName evidence="2">DUF4229 domain-containing protein</fullName>
    </submittedName>
</protein>
<proteinExistence type="predicted"/>
<dbReference type="AlphaFoldDB" id="A0A345NQB2"/>
<dbReference type="EMBL" id="CP031229">
    <property type="protein sequence ID" value="AXH97220.1"/>
    <property type="molecule type" value="Genomic_DNA"/>
</dbReference>
<organism evidence="2 3">
    <name type="scientific">Ornithinimicrobium avium</name>
    <dbReference type="NCBI Taxonomy" id="2283195"/>
    <lineage>
        <taxon>Bacteria</taxon>
        <taxon>Bacillati</taxon>
        <taxon>Actinomycetota</taxon>
        <taxon>Actinomycetes</taxon>
        <taxon>Micrococcales</taxon>
        <taxon>Ornithinimicrobiaceae</taxon>
        <taxon>Ornithinimicrobium</taxon>
    </lineage>
</organism>
<dbReference type="RefSeq" id="WP_114929359.1">
    <property type="nucleotide sequence ID" value="NZ_CP031229.1"/>
</dbReference>
<evidence type="ECO:0000256" key="1">
    <source>
        <dbReference type="SAM" id="MobiDB-lite"/>
    </source>
</evidence>
<dbReference type="Proteomes" id="UP000253790">
    <property type="component" value="Chromosome"/>
</dbReference>
<sequence>MVAFRYSVMRVMVFAFFFALLLLLKMDLLPAAVVAALASMVVSYFLLARDREAIASGIERRVGGRVTRKRRESGLDHSAEEDEDAEADGRA</sequence>
<reference evidence="2 3" key="1">
    <citation type="submission" date="2018-07" db="EMBL/GenBank/DDBJ databases">
        <title>Complete genome sequencing of Ornithinimicrobium sp. AMA3305.</title>
        <authorList>
            <person name="Bae J.-W."/>
        </authorList>
    </citation>
    <scope>NUCLEOTIDE SEQUENCE [LARGE SCALE GENOMIC DNA]</scope>
    <source>
        <strain evidence="2 3">AMA3305</strain>
    </source>
</reference>
<evidence type="ECO:0000313" key="3">
    <source>
        <dbReference type="Proteomes" id="UP000253790"/>
    </source>
</evidence>
<dbReference type="KEGG" id="orn:DV701_14830"/>
<dbReference type="InterPro" id="IPR025323">
    <property type="entry name" value="DUF4229"/>
</dbReference>
<feature type="compositionally biased region" description="Acidic residues" evidence="1">
    <location>
        <begin position="79"/>
        <end position="91"/>
    </location>
</feature>
<accession>A0A345NQB2</accession>
<keyword evidence="3" id="KW-1185">Reference proteome</keyword>